<keyword evidence="2" id="KW-1185">Reference proteome</keyword>
<dbReference type="WBParaSite" id="nRc.2.0.1.t16304-RA">
    <property type="protein sequence ID" value="nRc.2.0.1.t16304-RA"/>
    <property type="gene ID" value="nRc.2.0.1.g16304"/>
</dbReference>
<evidence type="ECO:0000313" key="2">
    <source>
        <dbReference type="Proteomes" id="UP000887565"/>
    </source>
</evidence>
<accession>A0A915ISF1</accession>
<dbReference type="Proteomes" id="UP000887565">
    <property type="component" value="Unplaced"/>
</dbReference>
<evidence type="ECO:0000256" key="1">
    <source>
        <dbReference type="SAM" id="MobiDB-lite"/>
    </source>
</evidence>
<feature type="region of interest" description="Disordered" evidence="1">
    <location>
        <begin position="1"/>
        <end position="44"/>
    </location>
</feature>
<dbReference type="AlphaFoldDB" id="A0A915ISF1"/>
<name>A0A915ISF1_ROMCU</name>
<protein>
    <submittedName>
        <fullName evidence="3">Uncharacterized protein</fullName>
    </submittedName>
</protein>
<organism evidence="2 3">
    <name type="scientific">Romanomermis culicivorax</name>
    <name type="common">Nematode worm</name>
    <dbReference type="NCBI Taxonomy" id="13658"/>
    <lineage>
        <taxon>Eukaryota</taxon>
        <taxon>Metazoa</taxon>
        <taxon>Ecdysozoa</taxon>
        <taxon>Nematoda</taxon>
        <taxon>Enoplea</taxon>
        <taxon>Dorylaimia</taxon>
        <taxon>Mermithida</taxon>
        <taxon>Mermithoidea</taxon>
        <taxon>Mermithidae</taxon>
        <taxon>Romanomermis</taxon>
    </lineage>
</organism>
<sequence>SAISIAPPISNPPLPSSLVASAPISTPSVASSPALPSPTIPRISSVLSTKSPSILSTSLGSRTTK</sequence>
<proteinExistence type="predicted"/>
<reference evidence="3" key="1">
    <citation type="submission" date="2022-11" db="UniProtKB">
        <authorList>
            <consortium name="WormBaseParasite"/>
        </authorList>
    </citation>
    <scope>IDENTIFICATION</scope>
</reference>
<feature type="compositionally biased region" description="Low complexity" evidence="1">
    <location>
        <begin position="16"/>
        <end position="34"/>
    </location>
</feature>
<evidence type="ECO:0000313" key="3">
    <source>
        <dbReference type="WBParaSite" id="nRc.2.0.1.t16304-RA"/>
    </source>
</evidence>